<dbReference type="Proteomes" id="UP000236928">
    <property type="component" value="Unassembled WGS sequence"/>
</dbReference>
<reference evidence="2 3" key="1">
    <citation type="submission" date="2014-04" db="EMBL/GenBank/DDBJ databases">
        <title>Comparative Genomics of Cryptosporidium Species.</title>
        <authorList>
            <person name="Silva J.C."/>
            <person name="Su Q."/>
            <person name="Chalmers R."/>
            <person name="Chibucos M.C."/>
            <person name="Elwin K."/>
            <person name="Godinez A."/>
            <person name="Guo F."/>
            <person name="Huynh K."/>
            <person name="Orvis J."/>
            <person name="Ott S."/>
            <person name="Sadzewicz L."/>
            <person name="Sengamalay N."/>
            <person name="Shetty A."/>
            <person name="Sun M."/>
            <person name="Tallon L."/>
            <person name="Xiao L."/>
            <person name="Zhang H."/>
            <person name="Fraser C.M."/>
            <person name="Zhu G."/>
            <person name="Kissinger J."/>
            <person name="Widmer G."/>
        </authorList>
    </citation>
    <scope>NUCLEOTIDE SEQUENCE [LARGE SCALE GENOMIC DNA]</scope>
    <source>
        <strain evidence="2 3">UKMEL1</strain>
    </source>
</reference>
<name>A0A2P4Z2C1_9CRYT</name>
<feature type="region of interest" description="Disordered" evidence="1">
    <location>
        <begin position="608"/>
        <end position="631"/>
    </location>
</feature>
<evidence type="ECO:0000256" key="1">
    <source>
        <dbReference type="SAM" id="MobiDB-lite"/>
    </source>
</evidence>
<dbReference type="VEuPathDB" id="CryptoDB:CmeUKMEL1_11050"/>
<organism evidence="2 3">
    <name type="scientific">Cryptosporidium meleagridis</name>
    <dbReference type="NCBI Taxonomy" id="93969"/>
    <lineage>
        <taxon>Eukaryota</taxon>
        <taxon>Sar</taxon>
        <taxon>Alveolata</taxon>
        <taxon>Apicomplexa</taxon>
        <taxon>Conoidasida</taxon>
        <taxon>Coccidia</taxon>
        <taxon>Eucoccidiorida</taxon>
        <taxon>Eimeriorina</taxon>
        <taxon>Cryptosporidiidae</taxon>
        <taxon>Cryptosporidium</taxon>
    </lineage>
</organism>
<feature type="region of interest" description="Disordered" evidence="1">
    <location>
        <begin position="123"/>
        <end position="151"/>
    </location>
</feature>
<gene>
    <name evidence="2" type="ORF">CmeUKMEL1_11050</name>
</gene>
<comment type="caution">
    <text evidence="2">The sequence shown here is derived from an EMBL/GenBank/DDBJ whole genome shotgun (WGS) entry which is preliminary data.</text>
</comment>
<evidence type="ECO:0000313" key="3">
    <source>
        <dbReference type="Proteomes" id="UP000236928"/>
    </source>
</evidence>
<feature type="compositionally biased region" description="Acidic residues" evidence="1">
    <location>
        <begin position="403"/>
        <end position="414"/>
    </location>
</feature>
<dbReference type="EMBL" id="JIBK01000039">
    <property type="protein sequence ID" value="POM84169.1"/>
    <property type="molecule type" value="Genomic_DNA"/>
</dbReference>
<feature type="region of interest" description="Disordered" evidence="1">
    <location>
        <begin position="395"/>
        <end position="446"/>
    </location>
</feature>
<dbReference type="OrthoDB" id="343049at2759"/>
<proteinExistence type="predicted"/>
<accession>A0A2P4Z2C1</accession>
<sequence length="631" mass="71893">MVENLVEFDYLRYKDGPDVPVVENPHYFTLIRFLGLISNTSMAIEWTFEDVQAMFEREELTEYSRNLHLRLLGFLGKRFPPHVTLERNLTKFLDERPIDVSVIFWDKMSFNAVNQSEDLKEDLGENLEDEDSKEVKSEEVDEKRNGGFEPHKEESEFSDVQLYNPYRDNEYKNVQSYERLRTIRILLNTCIQESKQLRNIFQGMENYSMKCKNVKPGECFFGLSPPYIGDDQLGHHYWYINPPNDEVIFKLYRESSLNGELTLLSDNSDTLCSTFKTFLNSEGLQEIGQKLEIKYNALVVAEKAKLRKIRQMRSIRNQLESSWGNCAPTDEMLSGGRTKRKAAMNIDYSFSGSENATRRSSRLNKNVYDLDSLNHEQSSTFNNVVRDRSDRLALRNAKKQQIEESEKDLDESTEDSSQTYYSKPEINQDPADNDLANSSQTPVLPPLLNLENKNYLTQSSCCTSNSSTQENNNNNLNSITGSGILLDTQINHPSQIQSIDVAPKHVSMQFPSGIIPAAPSPPYNFSSSLPAFNLAQAQKMPQLTQISQIPQIHQIPQISQIPQIHQMPQAPHISQIPQIVQVAQISQIPNFQTNCTVSNNPLITANGSIQTATNFPNPGTPNIQSEQHSQN</sequence>
<feature type="compositionally biased region" description="Basic and acidic residues" evidence="1">
    <location>
        <begin position="133"/>
        <end position="151"/>
    </location>
</feature>
<evidence type="ECO:0000313" key="2">
    <source>
        <dbReference type="EMBL" id="POM84169.1"/>
    </source>
</evidence>
<protein>
    <submittedName>
        <fullName evidence="2">Uncharacterized protein</fullName>
    </submittedName>
</protein>
<keyword evidence="3" id="KW-1185">Reference proteome</keyword>
<dbReference type="AlphaFoldDB" id="A0A2P4Z2C1"/>